<dbReference type="PROSITE" id="PS51670">
    <property type="entry name" value="SHKT"/>
    <property type="match status" value="1"/>
</dbReference>
<sequence length="237" mass="26217">MFAFLICILTVQQVNSACNVVNVINICPDNPAVQAEIVNYHNELRRAVEHASDMLLMSYDEKAAVNAQAWVDQCILAHGAPSTRLIDGYELGENLFYSSSLNSWTDAITDWHAEVSHYLYPSGSTNGKSVGHYTQVVWNSSYKIGCGVKLCPNGIYFYACHYYRAGNFNGWLPYQEGPRCGSCPNDCEGKLCTNPCPYINKYLNCPTLKKQNGCTNGLVKAWCPAACNCTTEIIPIA</sequence>
<dbReference type="Gene3D" id="1.10.10.740">
    <property type="entry name" value="Crisp domain"/>
    <property type="match status" value="1"/>
</dbReference>
<name>A0AAD6FDJ1_9TELE</name>
<dbReference type="InterPro" id="IPR003582">
    <property type="entry name" value="ShKT_dom"/>
</dbReference>
<evidence type="ECO:0000256" key="2">
    <source>
        <dbReference type="ARBA" id="ARBA00023157"/>
    </source>
</evidence>
<dbReference type="SUPFAM" id="SSF55797">
    <property type="entry name" value="PR-1-like"/>
    <property type="match status" value="1"/>
</dbReference>
<dbReference type="PROSITE" id="PS01010">
    <property type="entry name" value="CRISP_2"/>
    <property type="match status" value="1"/>
</dbReference>
<feature type="disulfide bond" evidence="3">
    <location>
        <begin position="214"/>
        <end position="227"/>
    </location>
</feature>
<evidence type="ECO:0000313" key="7">
    <source>
        <dbReference type="Proteomes" id="UP001219934"/>
    </source>
</evidence>
<dbReference type="InterPro" id="IPR018244">
    <property type="entry name" value="Allrgn_V5/Tpx1_CS"/>
</dbReference>
<keyword evidence="7" id="KW-1185">Reference proteome</keyword>
<feature type="signal peptide" evidence="4">
    <location>
        <begin position="1"/>
        <end position="16"/>
    </location>
</feature>
<dbReference type="PRINTS" id="PR00837">
    <property type="entry name" value="V5TPXLIKE"/>
</dbReference>
<feature type="domain" description="ShKT" evidence="5">
    <location>
        <begin position="196"/>
        <end position="229"/>
    </location>
</feature>
<protein>
    <recommendedName>
        <fullName evidence="5">ShKT domain-containing protein</fullName>
    </recommendedName>
</protein>
<dbReference type="SMART" id="SM00198">
    <property type="entry name" value="SCP"/>
    <property type="match status" value="1"/>
</dbReference>
<dbReference type="InterPro" id="IPR013871">
    <property type="entry name" value="Cysteine_rich_secretory"/>
</dbReference>
<dbReference type="AlphaFoldDB" id="A0AAD6FDJ1"/>
<comment type="caution">
    <text evidence="3">Lacks conserved residue(s) required for the propagation of feature annotation.</text>
</comment>
<evidence type="ECO:0000256" key="3">
    <source>
        <dbReference type="PROSITE-ProRule" id="PRU01005"/>
    </source>
</evidence>
<reference evidence="6" key="1">
    <citation type="submission" date="2022-11" db="EMBL/GenBank/DDBJ databases">
        <title>Chromosome-level genome of Pogonophryne albipinna.</title>
        <authorList>
            <person name="Jo E."/>
        </authorList>
    </citation>
    <scope>NUCLEOTIDE SEQUENCE</scope>
    <source>
        <strain evidence="6">SGF0006</strain>
        <tissue evidence="6">Muscle</tissue>
    </source>
</reference>
<gene>
    <name evidence="6" type="ORF">JOQ06_025268</name>
</gene>
<feature type="chain" id="PRO_5042057959" description="ShKT domain-containing protein" evidence="4">
    <location>
        <begin position="17"/>
        <end position="237"/>
    </location>
</feature>
<dbReference type="PANTHER" id="PTHR10334">
    <property type="entry name" value="CYSTEINE-RICH SECRETORY PROTEIN-RELATED"/>
    <property type="match status" value="1"/>
</dbReference>
<evidence type="ECO:0000259" key="5">
    <source>
        <dbReference type="PROSITE" id="PS51670"/>
    </source>
</evidence>
<proteinExistence type="inferred from homology"/>
<dbReference type="Pfam" id="PF08562">
    <property type="entry name" value="Crisp"/>
    <property type="match status" value="1"/>
</dbReference>
<dbReference type="PROSITE" id="PS01009">
    <property type="entry name" value="CRISP_1"/>
    <property type="match status" value="1"/>
</dbReference>
<evidence type="ECO:0000256" key="4">
    <source>
        <dbReference type="SAM" id="SignalP"/>
    </source>
</evidence>
<dbReference type="GO" id="GO:0005576">
    <property type="term" value="C:extracellular region"/>
    <property type="evidence" value="ECO:0007669"/>
    <property type="project" value="InterPro"/>
</dbReference>
<dbReference type="EMBL" id="JAPTMU010000015">
    <property type="protein sequence ID" value="KAJ4930967.1"/>
    <property type="molecule type" value="Genomic_DNA"/>
</dbReference>
<dbReference type="Proteomes" id="UP001219934">
    <property type="component" value="Unassembled WGS sequence"/>
</dbReference>
<evidence type="ECO:0000256" key="1">
    <source>
        <dbReference type="ARBA" id="ARBA00009923"/>
    </source>
</evidence>
<comment type="caution">
    <text evidence="6">The sequence shown here is derived from an EMBL/GenBank/DDBJ whole genome shotgun (WGS) entry which is preliminary data.</text>
</comment>
<dbReference type="InterPro" id="IPR042076">
    <property type="entry name" value="Crisp-like_dom"/>
</dbReference>
<keyword evidence="2 3" id="KW-1015">Disulfide bond</keyword>
<organism evidence="6 7">
    <name type="scientific">Pogonophryne albipinna</name>
    <dbReference type="NCBI Taxonomy" id="1090488"/>
    <lineage>
        <taxon>Eukaryota</taxon>
        <taxon>Metazoa</taxon>
        <taxon>Chordata</taxon>
        <taxon>Craniata</taxon>
        <taxon>Vertebrata</taxon>
        <taxon>Euteleostomi</taxon>
        <taxon>Actinopterygii</taxon>
        <taxon>Neopterygii</taxon>
        <taxon>Teleostei</taxon>
        <taxon>Neoteleostei</taxon>
        <taxon>Acanthomorphata</taxon>
        <taxon>Eupercaria</taxon>
        <taxon>Perciformes</taxon>
        <taxon>Notothenioidei</taxon>
        <taxon>Pogonophryne</taxon>
    </lineage>
</organism>
<dbReference type="InterPro" id="IPR014044">
    <property type="entry name" value="CAP_dom"/>
</dbReference>
<dbReference type="InterPro" id="IPR001283">
    <property type="entry name" value="CRISP-related"/>
</dbReference>
<dbReference type="Gene3D" id="3.40.33.10">
    <property type="entry name" value="CAP"/>
    <property type="match status" value="1"/>
</dbReference>
<dbReference type="SUPFAM" id="SSF57546">
    <property type="entry name" value="Crisp domain-like"/>
    <property type="match status" value="1"/>
</dbReference>
<evidence type="ECO:0000313" key="6">
    <source>
        <dbReference type="EMBL" id="KAJ4930967.1"/>
    </source>
</evidence>
<dbReference type="Pfam" id="PF00188">
    <property type="entry name" value="CAP"/>
    <property type="match status" value="1"/>
</dbReference>
<dbReference type="FunFam" id="1.10.10.740:FF:000001">
    <property type="entry name" value="Cysteine-rich secretory protein 2"/>
    <property type="match status" value="1"/>
</dbReference>
<keyword evidence="4" id="KW-0732">Signal</keyword>
<comment type="similarity">
    <text evidence="1">Belongs to the CRISP family.</text>
</comment>
<accession>A0AAD6FDJ1</accession>
<feature type="disulfide bond" evidence="3">
    <location>
        <begin position="205"/>
        <end position="223"/>
    </location>
</feature>
<dbReference type="InterPro" id="IPR035940">
    <property type="entry name" value="CAP_sf"/>
</dbReference>